<proteinExistence type="predicted"/>
<accession>A0A8S1KNM1</accession>
<gene>
    <name evidence="3" type="ORF">PPRIM_AZ9-3.1.T0250157</name>
</gene>
<protein>
    <submittedName>
        <fullName evidence="3">Uncharacterized protein</fullName>
    </submittedName>
</protein>
<dbReference type="AlphaFoldDB" id="A0A8S1KNM1"/>
<keyword evidence="1" id="KW-0175">Coiled coil</keyword>
<feature type="compositionally biased region" description="Low complexity" evidence="2">
    <location>
        <begin position="14"/>
        <end position="23"/>
    </location>
</feature>
<feature type="region of interest" description="Disordered" evidence="2">
    <location>
        <begin position="1"/>
        <end position="23"/>
    </location>
</feature>
<reference evidence="3" key="1">
    <citation type="submission" date="2021-01" db="EMBL/GenBank/DDBJ databases">
        <authorList>
            <consortium name="Genoscope - CEA"/>
            <person name="William W."/>
        </authorList>
    </citation>
    <scope>NUCLEOTIDE SEQUENCE</scope>
</reference>
<feature type="coiled-coil region" evidence="1">
    <location>
        <begin position="249"/>
        <end position="294"/>
    </location>
</feature>
<evidence type="ECO:0000313" key="3">
    <source>
        <dbReference type="EMBL" id="CAD8056980.1"/>
    </source>
</evidence>
<organism evidence="3 4">
    <name type="scientific">Paramecium primaurelia</name>
    <dbReference type="NCBI Taxonomy" id="5886"/>
    <lineage>
        <taxon>Eukaryota</taxon>
        <taxon>Sar</taxon>
        <taxon>Alveolata</taxon>
        <taxon>Ciliophora</taxon>
        <taxon>Intramacronucleata</taxon>
        <taxon>Oligohymenophorea</taxon>
        <taxon>Peniculida</taxon>
        <taxon>Parameciidae</taxon>
        <taxon>Paramecium</taxon>
    </lineage>
</organism>
<name>A0A8S1KNM1_PARPR</name>
<keyword evidence="4" id="KW-1185">Reference proteome</keyword>
<dbReference type="EMBL" id="CAJJDM010000023">
    <property type="protein sequence ID" value="CAD8056980.1"/>
    <property type="molecule type" value="Genomic_DNA"/>
</dbReference>
<dbReference type="Proteomes" id="UP000688137">
    <property type="component" value="Unassembled WGS sequence"/>
</dbReference>
<sequence>MQQKNYTPYEFTHQEQSTQEQQQQKKYSIKESIEFQQFNPLGLSLFLEANCQQEVIAKQIFAQILQMIEDKFLEIDQRLDNRDEIKFLNAQINLLKPSEQYFAQKQHDDTQSEQIQQRKFSDLSNIDIISAQIIQPLDTQQKQQKPLRSRSQIARSNTVITRTDIKNTSNTDGLCQKIEQFENKLNLLIEQMNKISQKECQFSEEVEQQINDQLKDSLDRLIQNEQYIKQVYSTNQETNENQREFLTHLQQMRQEINYFSQELTRIQDENKIIIQQFEQNNLEIQKQVRENKNELILQKSCIECIDNDFLIILKKFKDLYHELAKKKFNSSQLQKPLQ</sequence>
<evidence type="ECO:0000256" key="2">
    <source>
        <dbReference type="SAM" id="MobiDB-lite"/>
    </source>
</evidence>
<evidence type="ECO:0000313" key="4">
    <source>
        <dbReference type="Proteomes" id="UP000688137"/>
    </source>
</evidence>
<comment type="caution">
    <text evidence="3">The sequence shown here is derived from an EMBL/GenBank/DDBJ whole genome shotgun (WGS) entry which is preliminary data.</text>
</comment>
<evidence type="ECO:0000256" key="1">
    <source>
        <dbReference type="SAM" id="Coils"/>
    </source>
</evidence>
<dbReference type="OMA" id="QQINFTQ"/>